<proteinExistence type="predicted"/>
<comment type="caution">
    <text evidence="2">The sequence shown here is derived from an EMBL/GenBank/DDBJ whole genome shotgun (WGS) entry which is preliminary data.</text>
</comment>
<evidence type="ECO:0000259" key="1">
    <source>
        <dbReference type="Pfam" id="PF03448"/>
    </source>
</evidence>
<evidence type="ECO:0000313" key="2">
    <source>
        <dbReference type="EMBL" id="MCP1676719.1"/>
    </source>
</evidence>
<dbReference type="RefSeq" id="WP_253483632.1">
    <property type="nucleotide sequence ID" value="NZ_JALJXV010000010.1"/>
</dbReference>
<gene>
    <name evidence="2" type="ORF">J2T57_003890</name>
</gene>
<dbReference type="Gene3D" id="1.25.60.10">
    <property type="entry name" value="MgtE N-terminal domain-like"/>
    <property type="match status" value="1"/>
</dbReference>
<dbReference type="AlphaFoldDB" id="A0AAE3G6S9"/>
<protein>
    <submittedName>
        <fullName evidence="2">Mg/Co/Ni transporter MgtE</fullName>
    </submittedName>
</protein>
<sequence length="122" mass="13672">MIDSRQSIRLLREYIQMRRWSAVATQMDLLHVEAVARAISGLERSLLRGAFAQLPYQRRSAVFAHLDPASQAGVLSSVGQDRARRIVRGLLPEHRQALDGRLMAEALSVPQGQRAGVMRREA</sequence>
<dbReference type="InterPro" id="IPR038076">
    <property type="entry name" value="MgtE_N_sf"/>
</dbReference>
<evidence type="ECO:0000313" key="3">
    <source>
        <dbReference type="Proteomes" id="UP001205843"/>
    </source>
</evidence>
<keyword evidence="3" id="KW-1185">Reference proteome</keyword>
<organism evidence="2 3">
    <name type="scientific">Natronocella acetinitrilica</name>
    <dbReference type="NCBI Taxonomy" id="414046"/>
    <lineage>
        <taxon>Bacteria</taxon>
        <taxon>Pseudomonadati</taxon>
        <taxon>Pseudomonadota</taxon>
        <taxon>Gammaproteobacteria</taxon>
        <taxon>Chromatiales</taxon>
        <taxon>Ectothiorhodospiraceae</taxon>
        <taxon>Natronocella</taxon>
    </lineage>
</organism>
<dbReference type="Proteomes" id="UP001205843">
    <property type="component" value="Unassembled WGS sequence"/>
</dbReference>
<dbReference type="SUPFAM" id="SSF158791">
    <property type="entry name" value="MgtE N-terminal domain-like"/>
    <property type="match status" value="1"/>
</dbReference>
<dbReference type="Pfam" id="PF03448">
    <property type="entry name" value="MgtE_N"/>
    <property type="match status" value="1"/>
</dbReference>
<dbReference type="InterPro" id="IPR006668">
    <property type="entry name" value="Mg_transptr_MgtE_intracell_dom"/>
</dbReference>
<feature type="domain" description="Magnesium transporter MgtE intracellular" evidence="1">
    <location>
        <begin position="30"/>
        <end position="97"/>
    </location>
</feature>
<reference evidence="2" key="1">
    <citation type="submission" date="2022-03" db="EMBL/GenBank/DDBJ databases">
        <title>Genomic Encyclopedia of Type Strains, Phase III (KMG-III): the genomes of soil and plant-associated and newly described type strains.</title>
        <authorList>
            <person name="Whitman W."/>
        </authorList>
    </citation>
    <scope>NUCLEOTIDE SEQUENCE</scope>
    <source>
        <strain evidence="2">ANL 6-2</strain>
    </source>
</reference>
<accession>A0AAE3G6S9</accession>
<name>A0AAE3G6S9_9GAMM</name>
<dbReference type="EMBL" id="JALJXV010000010">
    <property type="protein sequence ID" value="MCP1676719.1"/>
    <property type="molecule type" value="Genomic_DNA"/>
</dbReference>